<keyword evidence="4" id="KW-1185">Reference proteome</keyword>
<reference evidence="3" key="1">
    <citation type="journal article" date="2023" name="Mol. Phylogenet. Evol.">
        <title>Genome-scale phylogeny and comparative genomics of the fungal order Sordariales.</title>
        <authorList>
            <person name="Hensen N."/>
            <person name="Bonometti L."/>
            <person name="Westerberg I."/>
            <person name="Brannstrom I.O."/>
            <person name="Guillou S."/>
            <person name="Cros-Aarteil S."/>
            <person name="Calhoun S."/>
            <person name="Haridas S."/>
            <person name="Kuo A."/>
            <person name="Mondo S."/>
            <person name="Pangilinan J."/>
            <person name="Riley R."/>
            <person name="LaButti K."/>
            <person name="Andreopoulos B."/>
            <person name="Lipzen A."/>
            <person name="Chen C."/>
            <person name="Yan M."/>
            <person name="Daum C."/>
            <person name="Ng V."/>
            <person name="Clum A."/>
            <person name="Steindorff A."/>
            <person name="Ohm R.A."/>
            <person name="Martin F."/>
            <person name="Silar P."/>
            <person name="Natvig D.O."/>
            <person name="Lalanne C."/>
            <person name="Gautier V."/>
            <person name="Ament-Velasquez S.L."/>
            <person name="Kruys A."/>
            <person name="Hutchinson M.I."/>
            <person name="Powell A.J."/>
            <person name="Barry K."/>
            <person name="Miller A.N."/>
            <person name="Grigoriev I.V."/>
            <person name="Debuchy R."/>
            <person name="Gladieux P."/>
            <person name="Hiltunen Thoren M."/>
            <person name="Johannesson H."/>
        </authorList>
    </citation>
    <scope>NUCLEOTIDE SEQUENCE</scope>
    <source>
        <strain evidence="3">PSN293</strain>
    </source>
</reference>
<keyword evidence="2" id="KW-1133">Transmembrane helix</keyword>
<comment type="caution">
    <text evidence="3">The sequence shown here is derived from an EMBL/GenBank/DDBJ whole genome shotgun (WGS) entry which is preliminary data.</text>
</comment>
<evidence type="ECO:0000313" key="4">
    <source>
        <dbReference type="Proteomes" id="UP001301769"/>
    </source>
</evidence>
<feature type="transmembrane region" description="Helical" evidence="2">
    <location>
        <begin position="151"/>
        <end position="173"/>
    </location>
</feature>
<proteinExistence type="predicted"/>
<feature type="transmembrane region" description="Helical" evidence="2">
    <location>
        <begin position="340"/>
        <end position="360"/>
    </location>
</feature>
<feature type="transmembrane region" description="Helical" evidence="2">
    <location>
        <begin position="513"/>
        <end position="533"/>
    </location>
</feature>
<sequence>MGNSWSCDPQQVEVPLEPNADISGIWVLINLIGTAHLMVLVTFLSYIFAFDPAKDPYASTPTTLPDDHGQVASLKPPWRENPSLVTLCDVQLLTGLALQITIYYLLPSGLSAYHWKMAVLLTWFANVKHLSGLTSLRKYLYLHQNERNLRVIFMALFSAILLVSMVPTVFFNWHNSLDSAIKHYTTTHPGDGRPRPVVEHISNLGEVEVTAANASSAAICYFNTQRADNLFQQQLSWNLFVNHNHSTVLGLVSYSVVDKLRDTTAFQSTLLSILLLVFGAATRSIKIFKPSSLLFRNIIRNLFSRWTKRIIISGHQRLLRVPWARREIEDREPPDKRKAAVLYFYTRPMVAAMVVGRLYADFYSSMLAEVYGLIISVTWGDLRLATLRKSVSVEEDEITAGQFLPILLFIGPILSSVVTLWPAVSSIGKSRGPQQRAASPTPDTTTQSLVEPPPEREQSARPSTTDPGIELQVLPTNNRPTSTPQSNRNQEQTPSIHDLLEMDYSQQKWTDPLLVMPCIQILMLTVYILSAVYNTETSAWRVFQAILLWVLWIHPGILYCYVLLAIVYKAYWDGFRGPDSVGGLLSSYIL</sequence>
<evidence type="ECO:0000313" key="3">
    <source>
        <dbReference type="EMBL" id="KAK4216744.1"/>
    </source>
</evidence>
<evidence type="ECO:0000256" key="1">
    <source>
        <dbReference type="SAM" id="MobiDB-lite"/>
    </source>
</evidence>
<feature type="transmembrane region" description="Helical" evidence="2">
    <location>
        <begin position="264"/>
        <end position="282"/>
    </location>
</feature>
<dbReference type="Proteomes" id="UP001301769">
    <property type="component" value="Unassembled WGS sequence"/>
</dbReference>
<dbReference type="PANTHER" id="PTHR37577:SF1">
    <property type="entry name" value="INTEGRAL MEMBRANE PROTEIN"/>
    <property type="match status" value="1"/>
</dbReference>
<dbReference type="InterPro" id="IPR053018">
    <property type="entry name" value="Elsinochrome_Biosynth-Asso"/>
</dbReference>
<keyword evidence="2" id="KW-0472">Membrane</keyword>
<gene>
    <name evidence="3" type="ORF">QBC37DRAFT_370631</name>
</gene>
<feature type="region of interest" description="Disordered" evidence="1">
    <location>
        <begin position="427"/>
        <end position="492"/>
    </location>
</feature>
<feature type="transmembrane region" description="Helical" evidence="2">
    <location>
        <begin position="25"/>
        <end position="49"/>
    </location>
</feature>
<name>A0AAN7BAN7_9PEZI</name>
<accession>A0AAN7BAN7</accession>
<dbReference type="EMBL" id="MU858065">
    <property type="protein sequence ID" value="KAK4216744.1"/>
    <property type="molecule type" value="Genomic_DNA"/>
</dbReference>
<feature type="transmembrane region" description="Helical" evidence="2">
    <location>
        <begin position="403"/>
        <end position="424"/>
    </location>
</feature>
<dbReference type="AlphaFoldDB" id="A0AAN7BAN7"/>
<dbReference type="PANTHER" id="PTHR37577">
    <property type="entry name" value="INTEGRAL MEMBRANE PROTEIN"/>
    <property type="match status" value="1"/>
</dbReference>
<feature type="compositionally biased region" description="Polar residues" evidence="1">
    <location>
        <begin position="474"/>
        <end position="492"/>
    </location>
</feature>
<feature type="transmembrane region" description="Helical" evidence="2">
    <location>
        <begin position="545"/>
        <end position="568"/>
    </location>
</feature>
<organism evidence="3 4">
    <name type="scientific">Rhypophila decipiens</name>
    <dbReference type="NCBI Taxonomy" id="261697"/>
    <lineage>
        <taxon>Eukaryota</taxon>
        <taxon>Fungi</taxon>
        <taxon>Dikarya</taxon>
        <taxon>Ascomycota</taxon>
        <taxon>Pezizomycotina</taxon>
        <taxon>Sordariomycetes</taxon>
        <taxon>Sordariomycetidae</taxon>
        <taxon>Sordariales</taxon>
        <taxon>Naviculisporaceae</taxon>
        <taxon>Rhypophila</taxon>
    </lineage>
</organism>
<evidence type="ECO:0000256" key="2">
    <source>
        <dbReference type="SAM" id="Phobius"/>
    </source>
</evidence>
<feature type="compositionally biased region" description="Polar residues" evidence="1">
    <location>
        <begin position="432"/>
        <end position="449"/>
    </location>
</feature>
<protein>
    <submittedName>
        <fullName evidence="3">Uncharacterized protein</fullName>
    </submittedName>
</protein>
<keyword evidence="2" id="KW-0812">Transmembrane</keyword>
<reference evidence="3" key="2">
    <citation type="submission" date="2023-05" db="EMBL/GenBank/DDBJ databases">
        <authorList>
            <consortium name="Lawrence Berkeley National Laboratory"/>
            <person name="Steindorff A."/>
            <person name="Hensen N."/>
            <person name="Bonometti L."/>
            <person name="Westerberg I."/>
            <person name="Brannstrom I.O."/>
            <person name="Guillou S."/>
            <person name="Cros-Aarteil S."/>
            <person name="Calhoun S."/>
            <person name="Haridas S."/>
            <person name="Kuo A."/>
            <person name="Mondo S."/>
            <person name="Pangilinan J."/>
            <person name="Riley R."/>
            <person name="Labutti K."/>
            <person name="Andreopoulos B."/>
            <person name="Lipzen A."/>
            <person name="Chen C."/>
            <person name="Yanf M."/>
            <person name="Daum C."/>
            <person name="Ng V."/>
            <person name="Clum A."/>
            <person name="Ohm R."/>
            <person name="Martin F."/>
            <person name="Silar P."/>
            <person name="Natvig D."/>
            <person name="Lalanne C."/>
            <person name="Gautier V."/>
            <person name="Ament-Velasquez S.L."/>
            <person name="Kruys A."/>
            <person name="Hutchinson M.I."/>
            <person name="Powell A.J."/>
            <person name="Barry K."/>
            <person name="Miller A.N."/>
            <person name="Grigoriev I.V."/>
            <person name="Debuchy R."/>
            <person name="Gladieux P."/>
            <person name="Thoren M.H."/>
            <person name="Johannesson H."/>
        </authorList>
    </citation>
    <scope>NUCLEOTIDE SEQUENCE</scope>
    <source>
        <strain evidence="3">PSN293</strain>
    </source>
</reference>